<organism evidence="3">
    <name type="scientific">Amphimedon queenslandica</name>
    <name type="common">Sponge</name>
    <dbReference type="NCBI Taxonomy" id="400682"/>
    <lineage>
        <taxon>Eukaryota</taxon>
        <taxon>Metazoa</taxon>
        <taxon>Porifera</taxon>
        <taxon>Demospongiae</taxon>
        <taxon>Heteroscleromorpha</taxon>
        <taxon>Haplosclerida</taxon>
        <taxon>Niphatidae</taxon>
        <taxon>Amphimedon</taxon>
    </lineage>
</organism>
<dbReference type="InParanoid" id="A0A1X7U2A4"/>
<dbReference type="SUPFAM" id="SSF56672">
    <property type="entry name" value="DNA/RNA polymerases"/>
    <property type="match status" value="1"/>
</dbReference>
<dbReference type="InterPro" id="IPR041577">
    <property type="entry name" value="RT_RNaseH_2"/>
</dbReference>
<dbReference type="AlphaFoldDB" id="A0A1X7U2A4"/>
<feature type="domain" description="Reverse transcriptase/retrotransposon-derived protein RNase H-like" evidence="2">
    <location>
        <begin position="4"/>
        <end position="85"/>
    </location>
</feature>
<protein>
    <recommendedName>
        <fullName evidence="2">Reverse transcriptase/retrotransposon-derived protein RNase H-like domain-containing protein</fullName>
    </recommendedName>
</protein>
<keyword evidence="1" id="KW-0511">Multifunctional enzyme</keyword>
<evidence type="ECO:0000259" key="2">
    <source>
        <dbReference type="Pfam" id="PF17919"/>
    </source>
</evidence>
<proteinExistence type="predicted"/>
<reference evidence="3" key="1">
    <citation type="submission" date="2017-05" db="UniProtKB">
        <authorList>
            <consortium name="EnsemblMetazoa"/>
        </authorList>
    </citation>
    <scope>IDENTIFICATION</scope>
</reference>
<dbReference type="OMA" id="CEYNMEL"/>
<evidence type="ECO:0000256" key="1">
    <source>
        <dbReference type="ARBA" id="ARBA00023268"/>
    </source>
</evidence>
<name>A0A1X7U2A4_AMPQE</name>
<evidence type="ECO:0000313" key="3">
    <source>
        <dbReference type="EnsemblMetazoa" id="Aqu2.1.21633_001"/>
    </source>
</evidence>
<dbReference type="PANTHER" id="PTHR37984">
    <property type="entry name" value="PROTEIN CBG26694"/>
    <property type="match status" value="1"/>
</dbReference>
<dbReference type="CDD" id="cd09274">
    <property type="entry name" value="RNase_HI_RT_Ty3"/>
    <property type="match status" value="1"/>
</dbReference>
<accession>A0A1X7U2A4</accession>
<dbReference type="InterPro" id="IPR050951">
    <property type="entry name" value="Retrovirus_Pol_polyprotein"/>
</dbReference>
<dbReference type="PANTHER" id="PTHR37984:SF5">
    <property type="entry name" value="PROTEIN NYNRIN-LIKE"/>
    <property type="match status" value="1"/>
</dbReference>
<dbReference type="GO" id="GO:0003824">
    <property type="term" value="F:catalytic activity"/>
    <property type="evidence" value="ECO:0007669"/>
    <property type="project" value="UniProtKB-KW"/>
</dbReference>
<sequence length="149" mass="17223">MIPWKEKEESALQELKNRLISTPIMKNPDFTKGFILQTDASGIGVGAVLSQSDDTRLDHYFSQQECQAIKLGIEAFSTYLFGKPFLIQTHHRVLQWMDKFKHGNNRLMQWSLGLQPYQFKVVHMKGRENANVDTLSRILFITVTMGYDK</sequence>
<dbReference type="STRING" id="400682.A0A1X7U2A4"/>
<dbReference type="EnsemblMetazoa" id="Aqu2.1.21633_001">
    <property type="protein sequence ID" value="Aqu2.1.21633_001"/>
    <property type="gene ID" value="Aqu2.1.21633"/>
</dbReference>
<dbReference type="InterPro" id="IPR043502">
    <property type="entry name" value="DNA/RNA_pol_sf"/>
</dbReference>
<dbReference type="Pfam" id="PF17919">
    <property type="entry name" value="RT_RNaseH_2"/>
    <property type="match status" value="1"/>
</dbReference>
<dbReference type="eggNOG" id="KOG0017">
    <property type="taxonomic scope" value="Eukaryota"/>
</dbReference>